<dbReference type="InParanoid" id="A0A7J7E2F1"/>
<evidence type="ECO:0000259" key="2">
    <source>
        <dbReference type="PROSITE" id="PS50181"/>
    </source>
</evidence>
<sequence>MEGDLKPNLSDESQYRNWLALPNEITSTILQRLGAVGILKSAQYVCVAWRNISKDPSMWRSIDMRDHGDFWNMDFRLEKMCFLAIDRSCGNLVDISIQDFGSDELLKHIANSASGLKRLQLVSCLGMTDDGLSELAAKVPMLEELDLSHCSFSGRAVEAVGRCCPLLKSLKLNCSWINCGHVECEKGARSIAGNMPGLHHLQIFGNKLTNIDLLAILDGCPHLESLDLRRCFNVEMAGSVAKRCAEQIKDLRSPYDSVYDYPFDIEIFDIDSFDEDYPAGFSEIDIVSDDDGHYEFSEGNDFSYYGDMDGVAFDYPSDLELPDVGSSDEDSPSEFSVD</sequence>
<evidence type="ECO:0000313" key="4">
    <source>
        <dbReference type="Proteomes" id="UP000593562"/>
    </source>
</evidence>
<dbReference type="PANTHER" id="PTHR38926:SF2">
    <property type="entry name" value="F-BOX_LRR-REPEAT PROTEIN 21-RELATED"/>
    <property type="match status" value="1"/>
</dbReference>
<dbReference type="AlphaFoldDB" id="A0A7J7E2F1"/>
<dbReference type="PROSITE" id="PS50181">
    <property type="entry name" value="FBOX"/>
    <property type="match status" value="1"/>
</dbReference>
<dbReference type="SUPFAM" id="SSF52047">
    <property type="entry name" value="RNI-like"/>
    <property type="match status" value="1"/>
</dbReference>
<dbReference type="Pfam" id="PF12937">
    <property type="entry name" value="F-box-like"/>
    <property type="match status" value="1"/>
</dbReference>
<protein>
    <submittedName>
        <fullName evidence="3">F-box protein SKIP19-like</fullName>
    </submittedName>
</protein>
<dbReference type="PANTHER" id="PTHR38926">
    <property type="entry name" value="F-BOX DOMAIN CONTAINING PROTEIN, EXPRESSED"/>
    <property type="match status" value="1"/>
</dbReference>
<organism evidence="3 4">
    <name type="scientific">Tripterygium wilfordii</name>
    <name type="common">Thunder God vine</name>
    <dbReference type="NCBI Taxonomy" id="458696"/>
    <lineage>
        <taxon>Eukaryota</taxon>
        <taxon>Viridiplantae</taxon>
        <taxon>Streptophyta</taxon>
        <taxon>Embryophyta</taxon>
        <taxon>Tracheophyta</taxon>
        <taxon>Spermatophyta</taxon>
        <taxon>Magnoliopsida</taxon>
        <taxon>eudicotyledons</taxon>
        <taxon>Gunneridae</taxon>
        <taxon>Pentapetalae</taxon>
        <taxon>rosids</taxon>
        <taxon>fabids</taxon>
        <taxon>Celastrales</taxon>
        <taxon>Celastraceae</taxon>
        <taxon>Tripterygium</taxon>
    </lineage>
</organism>
<dbReference type="CDD" id="cd22164">
    <property type="entry name" value="F-box_AtSKIP19-like"/>
    <property type="match status" value="1"/>
</dbReference>
<gene>
    <name evidence="3" type="ORF">HS088_TW01G00627</name>
</gene>
<dbReference type="FunCoup" id="A0A7J7E2F1">
    <property type="interactions" value="1316"/>
</dbReference>
<reference evidence="3 4" key="1">
    <citation type="journal article" date="2020" name="Nat. Commun.">
        <title>Genome of Tripterygium wilfordii and identification of cytochrome P450 involved in triptolide biosynthesis.</title>
        <authorList>
            <person name="Tu L."/>
            <person name="Su P."/>
            <person name="Zhang Z."/>
            <person name="Gao L."/>
            <person name="Wang J."/>
            <person name="Hu T."/>
            <person name="Zhou J."/>
            <person name="Zhang Y."/>
            <person name="Zhao Y."/>
            <person name="Liu Y."/>
            <person name="Song Y."/>
            <person name="Tong Y."/>
            <person name="Lu Y."/>
            <person name="Yang J."/>
            <person name="Xu C."/>
            <person name="Jia M."/>
            <person name="Peters R.J."/>
            <person name="Huang L."/>
            <person name="Gao W."/>
        </authorList>
    </citation>
    <scope>NUCLEOTIDE SEQUENCE [LARGE SCALE GENOMIC DNA]</scope>
    <source>
        <strain evidence="4">cv. XIE 37</strain>
        <tissue evidence="3">Leaf</tissue>
    </source>
</reference>
<feature type="compositionally biased region" description="Acidic residues" evidence="1">
    <location>
        <begin position="326"/>
        <end position="338"/>
    </location>
</feature>
<dbReference type="InterPro" id="IPR055411">
    <property type="entry name" value="LRR_FXL15/At3g58940/PEG3-like"/>
</dbReference>
<feature type="domain" description="F-box" evidence="2">
    <location>
        <begin position="15"/>
        <end position="62"/>
    </location>
</feature>
<keyword evidence="4" id="KW-1185">Reference proteome</keyword>
<feature type="region of interest" description="Disordered" evidence="1">
    <location>
        <begin position="319"/>
        <end position="338"/>
    </location>
</feature>
<dbReference type="Gene3D" id="3.80.10.10">
    <property type="entry name" value="Ribonuclease Inhibitor"/>
    <property type="match status" value="1"/>
</dbReference>
<evidence type="ECO:0000256" key="1">
    <source>
        <dbReference type="SAM" id="MobiDB-lite"/>
    </source>
</evidence>
<comment type="caution">
    <text evidence="3">The sequence shown here is derived from an EMBL/GenBank/DDBJ whole genome shotgun (WGS) entry which is preliminary data.</text>
</comment>
<proteinExistence type="predicted"/>
<dbReference type="OrthoDB" id="2095648at2759"/>
<dbReference type="InterPro" id="IPR006553">
    <property type="entry name" value="Leu-rich_rpt_Cys-con_subtyp"/>
</dbReference>
<dbReference type="Pfam" id="PF24758">
    <property type="entry name" value="LRR_At5g56370"/>
    <property type="match status" value="1"/>
</dbReference>
<dbReference type="InterPro" id="IPR001810">
    <property type="entry name" value="F-box_dom"/>
</dbReference>
<dbReference type="SMART" id="SM00367">
    <property type="entry name" value="LRR_CC"/>
    <property type="match status" value="4"/>
</dbReference>
<name>A0A7J7E2F1_TRIWF</name>
<accession>A0A7J7E2F1</accession>
<evidence type="ECO:0000313" key="3">
    <source>
        <dbReference type="EMBL" id="KAF5752711.1"/>
    </source>
</evidence>
<dbReference type="InterPro" id="IPR032675">
    <property type="entry name" value="LRR_dom_sf"/>
</dbReference>
<dbReference type="Gene3D" id="1.20.1280.50">
    <property type="match status" value="1"/>
</dbReference>
<dbReference type="EMBL" id="JAAARO010000001">
    <property type="protein sequence ID" value="KAF5752711.1"/>
    <property type="molecule type" value="Genomic_DNA"/>
</dbReference>
<dbReference type="Proteomes" id="UP000593562">
    <property type="component" value="Unassembled WGS sequence"/>
</dbReference>